<name>A0A382QP12_9ZZZZ</name>
<protein>
    <recommendedName>
        <fullName evidence="1">POTRA domain-containing protein</fullName>
    </recommendedName>
</protein>
<feature type="domain" description="POTRA" evidence="1">
    <location>
        <begin position="66"/>
        <end position="111"/>
    </location>
</feature>
<dbReference type="InterPro" id="IPR010827">
    <property type="entry name" value="BamA/TamA_POTRA"/>
</dbReference>
<dbReference type="Pfam" id="PF07244">
    <property type="entry name" value="POTRA"/>
    <property type="match status" value="1"/>
</dbReference>
<proteinExistence type="predicted"/>
<reference evidence="2" key="1">
    <citation type="submission" date="2018-05" db="EMBL/GenBank/DDBJ databases">
        <authorList>
            <person name="Lanie J.A."/>
            <person name="Ng W.-L."/>
            <person name="Kazmierczak K.M."/>
            <person name="Andrzejewski T.M."/>
            <person name="Davidsen T.M."/>
            <person name="Wayne K.J."/>
            <person name="Tettelin H."/>
            <person name="Glass J.I."/>
            <person name="Rusch D."/>
            <person name="Podicherti R."/>
            <person name="Tsui H.-C.T."/>
            <person name="Winkler M.E."/>
        </authorList>
    </citation>
    <scope>NUCLEOTIDE SEQUENCE</scope>
</reference>
<gene>
    <name evidence="2" type="ORF">METZ01_LOCUS340097</name>
</gene>
<evidence type="ECO:0000313" key="2">
    <source>
        <dbReference type="EMBL" id="SVC87243.1"/>
    </source>
</evidence>
<sequence>MPIRQVIDFTEAATTPSRSIHLAEVHLFAGVPLLLTLTLAAAATSAAAAADTAIGLTESVGLRVLIDTVLIRGNVRTRERVIRRELLFGAGERLDAATLRESERNLRRLLYLGSARISTRLAATGTDSGATQVLVDVEDLYSRALSPVFSGELDELSYGIVALDYNFLGLGQLARLELRYDPVAGNRGSLTSQVPRFR</sequence>
<feature type="non-terminal residue" evidence="2">
    <location>
        <position position="198"/>
    </location>
</feature>
<dbReference type="EMBL" id="UINC01115887">
    <property type="protein sequence ID" value="SVC87243.1"/>
    <property type="molecule type" value="Genomic_DNA"/>
</dbReference>
<organism evidence="2">
    <name type="scientific">marine metagenome</name>
    <dbReference type="NCBI Taxonomy" id="408172"/>
    <lineage>
        <taxon>unclassified sequences</taxon>
        <taxon>metagenomes</taxon>
        <taxon>ecological metagenomes</taxon>
    </lineage>
</organism>
<accession>A0A382QP12</accession>
<dbReference type="Gene3D" id="3.10.20.310">
    <property type="entry name" value="membrane protein fhac"/>
    <property type="match status" value="1"/>
</dbReference>
<evidence type="ECO:0000259" key="1">
    <source>
        <dbReference type="Pfam" id="PF07244"/>
    </source>
</evidence>
<dbReference type="GO" id="GO:0019867">
    <property type="term" value="C:outer membrane"/>
    <property type="evidence" value="ECO:0007669"/>
    <property type="project" value="InterPro"/>
</dbReference>
<dbReference type="AlphaFoldDB" id="A0A382QP12"/>